<organism evidence="3 4">
    <name type="scientific">Microlunatus soli</name>
    <dbReference type="NCBI Taxonomy" id="630515"/>
    <lineage>
        <taxon>Bacteria</taxon>
        <taxon>Bacillati</taxon>
        <taxon>Actinomycetota</taxon>
        <taxon>Actinomycetes</taxon>
        <taxon>Propionibacteriales</taxon>
        <taxon>Propionibacteriaceae</taxon>
        <taxon>Microlunatus</taxon>
    </lineage>
</organism>
<evidence type="ECO:0000259" key="1">
    <source>
        <dbReference type="Pfam" id="PF12697"/>
    </source>
</evidence>
<dbReference type="PANTHER" id="PTHR37017">
    <property type="entry name" value="AB HYDROLASE-1 DOMAIN-CONTAINING PROTEIN-RELATED"/>
    <property type="match status" value="1"/>
</dbReference>
<name>A0A1H1ZXR8_9ACTN</name>
<proteinExistence type="predicted"/>
<dbReference type="AlphaFoldDB" id="A0A1H1ZXR8"/>
<gene>
    <name evidence="3" type="ORF">SAMN04489812_5503</name>
</gene>
<keyword evidence="4" id="KW-1185">Reference proteome</keyword>
<dbReference type="Pfam" id="PF12697">
    <property type="entry name" value="Abhydrolase_6"/>
    <property type="match status" value="1"/>
</dbReference>
<dbReference type="EMBL" id="LT629772">
    <property type="protein sequence ID" value="SDT38036.1"/>
    <property type="molecule type" value="Genomic_DNA"/>
</dbReference>
<reference evidence="3 4" key="1">
    <citation type="submission" date="2016-10" db="EMBL/GenBank/DDBJ databases">
        <authorList>
            <person name="de Groot N.N."/>
        </authorList>
    </citation>
    <scope>NUCLEOTIDE SEQUENCE [LARGE SCALE GENOMIC DNA]</scope>
    <source>
        <strain evidence="3 4">DSM 21800</strain>
    </source>
</reference>
<dbReference type="InterPro" id="IPR041581">
    <property type="entry name" value="Glyoxalase_6"/>
</dbReference>
<sequence>MDIVLVPGLWLDGSSWSRVLPLLQAAGHRTHPVTLPGMQAKDADRSQVTLSDCVTAVTAAIDSCDDSVLLVGHSLGSAIATAALDARTEKVAGVIMVGGFPAASGGPIADGFAVEGDGIPLPALTEFDDADLRDMDQAITADFVARAIPSPARLTTDPLELTDDGRYWTPLTAVCTEYDAATLRGWIADDAAPVAEFPRYAEVGYVDLPTGHWPQFTKPDELAAIILGAIPVSVGDFLRADGLADWRSVGDRFDSHFPLPSLTTGAELARQIAQLAPGGTRVDVDLRVEGITVSIPSWGYARDVDLARQISTAAYDLGLSADPSKVQYVGLRIGAHVPADVLPFWQAVLGYRAKGEEDVVDPLRRLPDVQFMPTSDDLGDQMQFHLDVVVPHEQAEARVQAALAAGGRLVTDEFAPRWWTLADAEGNVVDIARAVLD</sequence>
<dbReference type="InterPro" id="IPR000073">
    <property type="entry name" value="AB_hydrolase_1"/>
</dbReference>
<dbReference type="GO" id="GO:0003824">
    <property type="term" value="F:catalytic activity"/>
    <property type="evidence" value="ECO:0007669"/>
    <property type="project" value="UniProtKB-ARBA"/>
</dbReference>
<dbReference type="Proteomes" id="UP000199103">
    <property type="component" value="Chromosome I"/>
</dbReference>
<evidence type="ECO:0000313" key="3">
    <source>
        <dbReference type="EMBL" id="SDT38036.1"/>
    </source>
</evidence>
<dbReference type="Pfam" id="PF18029">
    <property type="entry name" value="Glyoxalase_6"/>
    <property type="match status" value="1"/>
</dbReference>
<dbReference type="SUPFAM" id="SSF53474">
    <property type="entry name" value="alpha/beta-Hydrolases"/>
    <property type="match status" value="1"/>
</dbReference>
<feature type="domain" description="Glyoxalase-like" evidence="2">
    <location>
        <begin position="335"/>
        <end position="431"/>
    </location>
</feature>
<dbReference type="Gene3D" id="3.40.50.1820">
    <property type="entry name" value="alpha/beta hydrolase"/>
    <property type="match status" value="1"/>
</dbReference>
<evidence type="ECO:0000259" key="2">
    <source>
        <dbReference type="Pfam" id="PF18029"/>
    </source>
</evidence>
<evidence type="ECO:0000313" key="4">
    <source>
        <dbReference type="Proteomes" id="UP000199103"/>
    </source>
</evidence>
<feature type="domain" description="AB hydrolase-1" evidence="1">
    <location>
        <begin position="3"/>
        <end position="224"/>
    </location>
</feature>
<dbReference type="InterPro" id="IPR029068">
    <property type="entry name" value="Glyas_Bleomycin-R_OHBP_Dase"/>
</dbReference>
<dbReference type="Gene3D" id="3.10.180.10">
    <property type="entry name" value="2,3-Dihydroxybiphenyl 1,2-Dioxygenase, domain 1"/>
    <property type="match status" value="1"/>
</dbReference>
<accession>A0A1H1ZXR8</accession>
<dbReference type="STRING" id="630515.SAMN04489812_5503"/>
<dbReference type="PANTHER" id="PTHR37017:SF11">
    <property type="entry name" value="ESTERASE_LIPASE_THIOESTERASE DOMAIN-CONTAINING PROTEIN"/>
    <property type="match status" value="1"/>
</dbReference>
<dbReference type="InterPro" id="IPR052897">
    <property type="entry name" value="Sec-Metab_Biosynth_Hydrolase"/>
</dbReference>
<dbReference type="RefSeq" id="WP_197679893.1">
    <property type="nucleotide sequence ID" value="NZ_LT629772.1"/>
</dbReference>
<dbReference type="InterPro" id="IPR029058">
    <property type="entry name" value="AB_hydrolase_fold"/>
</dbReference>
<protein>
    <submittedName>
        <fullName evidence="3">Pimeloyl-ACP methyl ester carboxylesterase</fullName>
    </submittedName>
</protein>